<comment type="caution">
    <text evidence="8">The sequence shown here is derived from an EMBL/GenBank/DDBJ whole genome shotgun (WGS) entry which is preliminary data.</text>
</comment>
<keyword evidence="4 6" id="KW-0862">Zinc</keyword>
<dbReference type="GO" id="GO:0046872">
    <property type="term" value="F:metal ion binding"/>
    <property type="evidence" value="ECO:0007669"/>
    <property type="project" value="UniProtKB-KW"/>
</dbReference>
<dbReference type="OrthoDB" id="7338723at2"/>
<accession>A0A317FC58</accession>
<dbReference type="Gene3D" id="3.30.2010.10">
    <property type="entry name" value="Metalloproteases ('zincins'), catalytic domain"/>
    <property type="match status" value="1"/>
</dbReference>
<evidence type="ECO:0000256" key="1">
    <source>
        <dbReference type="ARBA" id="ARBA00022670"/>
    </source>
</evidence>
<dbReference type="Pfam" id="PF01435">
    <property type="entry name" value="Peptidase_M48"/>
    <property type="match status" value="1"/>
</dbReference>
<evidence type="ECO:0000256" key="5">
    <source>
        <dbReference type="ARBA" id="ARBA00023049"/>
    </source>
</evidence>
<evidence type="ECO:0000313" key="9">
    <source>
        <dbReference type="Proteomes" id="UP000245765"/>
    </source>
</evidence>
<reference evidence="9" key="1">
    <citation type="submission" date="2018-05" db="EMBL/GenBank/DDBJ databases">
        <authorList>
            <person name="Du Z."/>
            <person name="Wang X."/>
        </authorList>
    </citation>
    <scope>NUCLEOTIDE SEQUENCE [LARGE SCALE GENOMIC DNA]</scope>
    <source>
        <strain evidence="9">CQN31</strain>
    </source>
</reference>
<dbReference type="AlphaFoldDB" id="A0A317FC58"/>
<dbReference type="InterPro" id="IPR001915">
    <property type="entry name" value="Peptidase_M48"/>
</dbReference>
<dbReference type="PANTHER" id="PTHR22726:SF24">
    <property type="entry name" value="M48 FAMILY METALLOPEPTIDASE"/>
    <property type="match status" value="1"/>
</dbReference>
<dbReference type="PROSITE" id="PS51257">
    <property type="entry name" value="PROKAR_LIPOPROTEIN"/>
    <property type="match status" value="1"/>
</dbReference>
<keyword evidence="3 6" id="KW-0378">Hydrolase</keyword>
<comment type="similarity">
    <text evidence="6">Belongs to the peptidase M48 family.</text>
</comment>
<dbReference type="GO" id="GO:0016020">
    <property type="term" value="C:membrane"/>
    <property type="evidence" value="ECO:0007669"/>
    <property type="project" value="TreeGrafter"/>
</dbReference>
<evidence type="ECO:0000256" key="3">
    <source>
        <dbReference type="ARBA" id="ARBA00022801"/>
    </source>
</evidence>
<feature type="domain" description="Peptidase M48" evidence="7">
    <location>
        <begin position="96"/>
        <end position="248"/>
    </location>
</feature>
<proteinExistence type="inferred from homology"/>
<evidence type="ECO:0000313" key="8">
    <source>
        <dbReference type="EMBL" id="PWS36704.1"/>
    </source>
</evidence>
<keyword evidence="5 6" id="KW-0482">Metalloprotease</keyword>
<dbReference type="Proteomes" id="UP000245765">
    <property type="component" value="Unassembled WGS sequence"/>
</dbReference>
<dbReference type="EMBL" id="QGNA01000003">
    <property type="protein sequence ID" value="PWS36704.1"/>
    <property type="molecule type" value="Genomic_DNA"/>
</dbReference>
<dbReference type="GO" id="GO:0051603">
    <property type="term" value="P:proteolysis involved in protein catabolic process"/>
    <property type="evidence" value="ECO:0007669"/>
    <property type="project" value="TreeGrafter"/>
</dbReference>
<keyword evidence="2" id="KW-0479">Metal-binding</keyword>
<keyword evidence="9" id="KW-1185">Reference proteome</keyword>
<protein>
    <recommendedName>
        <fullName evidence="7">Peptidase M48 domain-containing protein</fullName>
    </recommendedName>
</protein>
<name>A0A317FC58_9PROT</name>
<dbReference type="PANTHER" id="PTHR22726">
    <property type="entry name" value="METALLOENDOPEPTIDASE OMA1"/>
    <property type="match status" value="1"/>
</dbReference>
<evidence type="ECO:0000256" key="2">
    <source>
        <dbReference type="ARBA" id="ARBA00022723"/>
    </source>
</evidence>
<comment type="cofactor">
    <cofactor evidence="6">
        <name>Zn(2+)</name>
        <dbReference type="ChEBI" id="CHEBI:29105"/>
    </cofactor>
    <text evidence="6">Binds 1 zinc ion per subunit.</text>
</comment>
<dbReference type="InterPro" id="IPR051156">
    <property type="entry name" value="Mito/Outer_Membr_Metalloprot"/>
</dbReference>
<dbReference type="GO" id="GO:0004222">
    <property type="term" value="F:metalloendopeptidase activity"/>
    <property type="evidence" value="ECO:0007669"/>
    <property type="project" value="InterPro"/>
</dbReference>
<evidence type="ECO:0000256" key="4">
    <source>
        <dbReference type="ARBA" id="ARBA00022833"/>
    </source>
</evidence>
<organism evidence="8 9">
    <name type="scientific">Falsiroseomonas bella</name>
    <dbReference type="NCBI Taxonomy" id="2184016"/>
    <lineage>
        <taxon>Bacteria</taxon>
        <taxon>Pseudomonadati</taxon>
        <taxon>Pseudomonadota</taxon>
        <taxon>Alphaproteobacteria</taxon>
        <taxon>Acetobacterales</taxon>
        <taxon>Roseomonadaceae</taxon>
        <taxon>Falsiroseomonas</taxon>
    </lineage>
</organism>
<sequence length="266" mass="28114">MSSRLACLPAALPRRSLLLATGFALCGCGAQHALPQAGEAQLAEARQAIAAAGPLQRSQRSEAEQVAMLRRVAQRVAEASDPLCQDYLGNTCRFRVGLARSEDVNAFATDSNVVGVTSGMLQVVRNDAELAAVVAHEYGHHLANHIQRAGTRTQLGSLAGAVIGAYLGGDQLAQTGAQLGGGAARLVYSQEEEREADYLAAFMVRRAGYDLDQAGQIWVRLAQASGGAEQPSFLSTHPTGPQRLAAWERTVDEIQAAGANPMPRRS</sequence>
<evidence type="ECO:0000259" key="7">
    <source>
        <dbReference type="Pfam" id="PF01435"/>
    </source>
</evidence>
<evidence type="ECO:0000256" key="6">
    <source>
        <dbReference type="RuleBase" id="RU003983"/>
    </source>
</evidence>
<dbReference type="RefSeq" id="WP_109871497.1">
    <property type="nucleotide sequence ID" value="NZ_QGNA01000003.1"/>
</dbReference>
<keyword evidence="1 6" id="KW-0645">Protease</keyword>
<gene>
    <name evidence="8" type="ORF">DFH01_16365</name>
</gene>